<evidence type="ECO:0000259" key="3">
    <source>
        <dbReference type="Pfam" id="PF13649"/>
    </source>
</evidence>
<sequence>MTPTARCEGPASWPADAAAAESWAARWDAIMKCYQPAREPMLATTLDALEHLGLTGSVLDLGCGVGSIADRVLDRWPQARVTALDWDPVMLAICRARLGDRVAVVEADLAAPGWSAAVPGPVDAVITCAVLHMLDADRHAELLGDVAGLLRPGGVHVDVDEMPLLPSSPRLAATGSELSAAGVRARFAEGREDVPDWYSAVTADPATAPLLDLRARRFDGRQDGRSAGAGERIVALRAAGFFEAGVLARALDQAVVVALRCPGRQVGTTRSQVVRHVRAEIPAGVARAR</sequence>
<dbReference type="Pfam" id="PF13649">
    <property type="entry name" value="Methyltransf_25"/>
    <property type="match status" value="1"/>
</dbReference>
<feature type="domain" description="Methyltransferase" evidence="3">
    <location>
        <begin position="58"/>
        <end position="154"/>
    </location>
</feature>
<dbReference type="RefSeq" id="WP_104526896.1">
    <property type="nucleotide sequence ID" value="NZ_POQT01000002.1"/>
</dbReference>
<accession>A0A4Q7Y9P0</accession>
<dbReference type="EMBL" id="SHKV01000001">
    <property type="protein sequence ID" value="RZU33528.1"/>
    <property type="molecule type" value="Genomic_DNA"/>
</dbReference>
<dbReference type="AlphaFoldDB" id="A0A4Q7Y9P0"/>
<evidence type="ECO:0000256" key="2">
    <source>
        <dbReference type="ARBA" id="ARBA00022679"/>
    </source>
</evidence>
<keyword evidence="2 4" id="KW-0808">Transferase</keyword>
<dbReference type="Proteomes" id="UP000292507">
    <property type="component" value="Unassembled WGS sequence"/>
</dbReference>
<dbReference type="GO" id="GO:0032259">
    <property type="term" value="P:methylation"/>
    <property type="evidence" value="ECO:0007669"/>
    <property type="project" value="UniProtKB-KW"/>
</dbReference>
<proteinExistence type="predicted"/>
<dbReference type="SUPFAM" id="SSF53335">
    <property type="entry name" value="S-adenosyl-L-methionine-dependent methyltransferases"/>
    <property type="match status" value="1"/>
</dbReference>
<comment type="caution">
    <text evidence="4">The sequence shown here is derived from an EMBL/GenBank/DDBJ whole genome shotgun (WGS) entry which is preliminary data.</text>
</comment>
<keyword evidence="5" id="KW-1185">Reference proteome</keyword>
<dbReference type="CDD" id="cd02440">
    <property type="entry name" value="AdoMet_MTases"/>
    <property type="match status" value="1"/>
</dbReference>
<protein>
    <submittedName>
        <fullName evidence="4">Methyltransferase family protein</fullName>
    </submittedName>
</protein>
<reference evidence="4 5" key="1">
    <citation type="submission" date="2019-02" db="EMBL/GenBank/DDBJ databases">
        <title>Sequencing the genomes of 1000 actinobacteria strains.</title>
        <authorList>
            <person name="Klenk H.-P."/>
        </authorList>
    </citation>
    <scope>NUCLEOTIDE SEQUENCE [LARGE SCALE GENOMIC DNA]</scope>
    <source>
        <strain evidence="4 5">DSM 44509</strain>
    </source>
</reference>
<keyword evidence="1 4" id="KW-0489">Methyltransferase</keyword>
<evidence type="ECO:0000256" key="1">
    <source>
        <dbReference type="ARBA" id="ARBA00022603"/>
    </source>
</evidence>
<dbReference type="Gene3D" id="3.40.50.150">
    <property type="entry name" value="Vaccinia Virus protein VP39"/>
    <property type="match status" value="1"/>
</dbReference>
<dbReference type="PANTHER" id="PTHR43861">
    <property type="entry name" value="TRANS-ACONITATE 2-METHYLTRANSFERASE-RELATED"/>
    <property type="match status" value="1"/>
</dbReference>
<dbReference type="InterPro" id="IPR029063">
    <property type="entry name" value="SAM-dependent_MTases_sf"/>
</dbReference>
<gene>
    <name evidence="4" type="ORF">BKA19_3260</name>
</gene>
<evidence type="ECO:0000313" key="4">
    <source>
        <dbReference type="EMBL" id="RZU33528.1"/>
    </source>
</evidence>
<dbReference type="InterPro" id="IPR041698">
    <property type="entry name" value="Methyltransf_25"/>
</dbReference>
<name>A0A4Q7Y9P0_9ACTN</name>
<dbReference type="GO" id="GO:0008168">
    <property type="term" value="F:methyltransferase activity"/>
    <property type="evidence" value="ECO:0007669"/>
    <property type="project" value="UniProtKB-KW"/>
</dbReference>
<dbReference type="PANTHER" id="PTHR43861:SF1">
    <property type="entry name" value="TRANS-ACONITATE 2-METHYLTRANSFERASE"/>
    <property type="match status" value="1"/>
</dbReference>
<organism evidence="4 5">
    <name type="scientific">Blastococcus saxobsidens</name>
    <dbReference type="NCBI Taxonomy" id="138336"/>
    <lineage>
        <taxon>Bacteria</taxon>
        <taxon>Bacillati</taxon>
        <taxon>Actinomycetota</taxon>
        <taxon>Actinomycetes</taxon>
        <taxon>Geodermatophilales</taxon>
        <taxon>Geodermatophilaceae</taxon>
        <taxon>Blastococcus</taxon>
    </lineage>
</organism>
<evidence type="ECO:0000313" key="5">
    <source>
        <dbReference type="Proteomes" id="UP000292507"/>
    </source>
</evidence>